<organism evidence="1 2">
    <name type="scientific">Gulo gulo</name>
    <name type="common">Wolverine</name>
    <name type="synonym">Gluton</name>
    <dbReference type="NCBI Taxonomy" id="48420"/>
    <lineage>
        <taxon>Eukaryota</taxon>
        <taxon>Metazoa</taxon>
        <taxon>Chordata</taxon>
        <taxon>Craniata</taxon>
        <taxon>Vertebrata</taxon>
        <taxon>Euteleostomi</taxon>
        <taxon>Mammalia</taxon>
        <taxon>Eutheria</taxon>
        <taxon>Laurasiatheria</taxon>
        <taxon>Carnivora</taxon>
        <taxon>Caniformia</taxon>
        <taxon>Musteloidea</taxon>
        <taxon>Mustelidae</taxon>
        <taxon>Guloninae</taxon>
        <taxon>Gulo</taxon>
    </lineage>
</organism>
<protein>
    <submittedName>
        <fullName evidence="1">Uncharacterized protein</fullName>
    </submittedName>
</protein>
<evidence type="ECO:0000313" key="2">
    <source>
        <dbReference type="Proteomes" id="UP000269945"/>
    </source>
</evidence>
<reference evidence="1 2" key="1">
    <citation type="submission" date="2018-10" db="EMBL/GenBank/DDBJ databases">
        <authorList>
            <person name="Ekblom R."/>
            <person name="Jareborg N."/>
        </authorList>
    </citation>
    <scope>NUCLEOTIDE SEQUENCE [LARGE SCALE GENOMIC DNA]</scope>
    <source>
        <tissue evidence="1">Muscle</tissue>
    </source>
</reference>
<sequence>MKSELRIRHKRFSLFHWRFTLKRTATMGTHPRVGPHTFS</sequence>
<dbReference type="EMBL" id="CYRY02027318">
    <property type="protein sequence ID" value="VCW99048.1"/>
    <property type="molecule type" value="Genomic_DNA"/>
</dbReference>
<proteinExistence type="predicted"/>
<gene>
    <name evidence="1" type="ORF">BN2614_LOCUS2</name>
</gene>
<dbReference type="AlphaFoldDB" id="A0A9X9LXV4"/>
<dbReference type="Proteomes" id="UP000269945">
    <property type="component" value="Unassembled WGS sequence"/>
</dbReference>
<accession>A0A9X9LXV4</accession>
<evidence type="ECO:0000313" key="1">
    <source>
        <dbReference type="EMBL" id="VCW99048.1"/>
    </source>
</evidence>
<keyword evidence="2" id="KW-1185">Reference proteome</keyword>
<name>A0A9X9LXV4_GULGU</name>
<comment type="caution">
    <text evidence="1">The sequence shown here is derived from an EMBL/GenBank/DDBJ whole genome shotgun (WGS) entry which is preliminary data.</text>
</comment>